<dbReference type="STRING" id="1618747.UW02_C0002G0015"/>
<dbReference type="Proteomes" id="UP000034751">
    <property type="component" value="Unassembled WGS sequence"/>
</dbReference>
<name>A0A0G1FD70_9BACT</name>
<comment type="caution">
    <text evidence="1">The sequence shown here is derived from an EMBL/GenBank/DDBJ whole genome shotgun (WGS) entry which is preliminary data.</text>
</comment>
<sequence length="80" mass="9205">MSLRELSDALNNRKTVWNPYREELTIICPFCNASYTSEMEEELKNCEDEDSNGTNFSSIVGEITIKCSNCKKVVYKKEIT</sequence>
<protein>
    <submittedName>
        <fullName evidence="1">Uncharacterized protein</fullName>
    </submittedName>
</protein>
<dbReference type="EMBL" id="LCGS01000002">
    <property type="protein sequence ID" value="KKT20023.1"/>
    <property type="molecule type" value="Genomic_DNA"/>
</dbReference>
<accession>A0A0G1FD70</accession>
<gene>
    <name evidence="1" type="ORF">UW02_C0002G0015</name>
</gene>
<proteinExistence type="predicted"/>
<organism evidence="1 2">
    <name type="scientific">Candidatus Nomurabacteria bacterium GW2011_GWB1_43_7</name>
    <dbReference type="NCBI Taxonomy" id="1618747"/>
    <lineage>
        <taxon>Bacteria</taxon>
        <taxon>Candidatus Nomuraibacteriota</taxon>
    </lineage>
</organism>
<reference evidence="1 2" key="1">
    <citation type="journal article" date="2015" name="Nature">
        <title>rRNA introns, odd ribosomes, and small enigmatic genomes across a large radiation of phyla.</title>
        <authorList>
            <person name="Brown C.T."/>
            <person name="Hug L.A."/>
            <person name="Thomas B.C."/>
            <person name="Sharon I."/>
            <person name="Castelle C.J."/>
            <person name="Singh A."/>
            <person name="Wilkins M.J."/>
            <person name="Williams K.H."/>
            <person name="Banfield J.F."/>
        </authorList>
    </citation>
    <scope>NUCLEOTIDE SEQUENCE [LARGE SCALE GENOMIC DNA]</scope>
</reference>
<evidence type="ECO:0000313" key="2">
    <source>
        <dbReference type="Proteomes" id="UP000034751"/>
    </source>
</evidence>
<dbReference type="AlphaFoldDB" id="A0A0G1FD70"/>
<evidence type="ECO:0000313" key="1">
    <source>
        <dbReference type="EMBL" id="KKT20023.1"/>
    </source>
</evidence>